<dbReference type="AlphaFoldDB" id="A0AAE0XEW9"/>
<accession>A0AAE0XEW9</accession>
<dbReference type="Proteomes" id="UP001283361">
    <property type="component" value="Unassembled WGS sequence"/>
</dbReference>
<proteinExistence type="predicted"/>
<evidence type="ECO:0000313" key="1">
    <source>
        <dbReference type="EMBL" id="KAK3691423.1"/>
    </source>
</evidence>
<keyword evidence="2" id="KW-1185">Reference proteome</keyword>
<protein>
    <submittedName>
        <fullName evidence="1">Uncharacterized protein</fullName>
    </submittedName>
</protein>
<comment type="caution">
    <text evidence="1">The sequence shown here is derived from an EMBL/GenBank/DDBJ whole genome shotgun (WGS) entry which is preliminary data.</text>
</comment>
<organism evidence="1 2">
    <name type="scientific">Elysia crispata</name>
    <name type="common">lettuce slug</name>
    <dbReference type="NCBI Taxonomy" id="231223"/>
    <lineage>
        <taxon>Eukaryota</taxon>
        <taxon>Metazoa</taxon>
        <taxon>Spiralia</taxon>
        <taxon>Lophotrochozoa</taxon>
        <taxon>Mollusca</taxon>
        <taxon>Gastropoda</taxon>
        <taxon>Heterobranchia</taxon>
        <taxon>Euthyneura</taxon>
        <taxon>Panpulmonata</taxon>
        <taxon>Sacoglossa</taxon>
        <taxon>Placobranchoidea</taxon>
        <taxon>Plakobranchidae</taxon>
        <taxon>Elysia</taxon>
    </lineage>
</organism>
<dbReference type="EMBL" id="JAWDGP010008094">
    <property type="protein sequence ID" value="KAK3691423.1"/>
    <property type="molecule type" value="Genomic_DNA"/>
</dbReference>
<reference evidence="1" key="1">
    <citation type="journal article" date="2023" name="G3 (Bethesda)">
        <title>A reference genome for the long-term kleptoplast-retaining sea slug Elysia crispata morphotype clarki.</title>
        <authorList>
            <person name="Eastman K.E."/>
            <person name="Pendleton A.L."/>
            <person name="Shaikh M.A."/>
            <person name="Suttiyut T."/>
            <person name="Ogas R."/>
            <person name="Tomko P."/>
            <person name="Gavelis G."/>
            <person name="Widhalm J.R."/>
            <person name="Wisecaver J.H."/>
        </authorList>
    </citation>
    <scope>NUCLEOTIDE SEQUENCE</scope>
    <source>
        <strain evidence="1">ECLA1</strain>
    </source>
</reference>
<sequence length="210" mass="23967">MEKKTKRKRDGIPRRAILRYQDCAELKLERTGCHIESKGRITPKTNKNKETKKLLDKTERMIFSNRFYVNIHPQSSDVLGRCGLMEKIEKFHIVFNNPSATYLAGETVYGYGWLVIKEPVYVSSKSTLPSSSHSLISLVMKSMCPFVCPLLQNIPWPCTKDKTTFNHSELSPRRPVTTGALKCCASPIGQPPCLYLWFPVKLTKPKVFSQ</sequence>
<evidence type="ECO:0000313" key="2">
    <source>
        <dbReference type="Proteomes" id="UP001283361"/>
    </source>
</evidence>
<gene>
    <name evidence="1" type="ORF">RRG08_036226</name>
</gene>
<name>A0AAE0XEW9_9GAST</name>